<accession>A0A1Y3ECW5</accession>
<gene>
    <name evidence="1" type="ORF">D917_10137</name>
</gene>
<evidence type="ECO:0000313" key="2">
    <source>
        <dbReference type="Proteomes" id="UP000243006"/>
    </source>
</evidence>
<dbReference type="Proteomes" id="UP000243006">
    <property type="component" value="Unassembled WGS sequence"/>
</dbReference>
<proteinExistence type="predicted"/>
<dbReference type="EMBL" id="LVZM01016070">
    <property type="protein sequence ID" value="OUC42973.1"/>
    <property type="molecule type" value="Genomic_DNA"/>
</dbReference>
<feature type="non-terminal residue" evidence="1">
    <location>
        <position position="80"/>
    </location>
</feature>
<reference evidence="1 2" key="1">
    <citation type="submission" date="2015-04" db="EMBL/GenBank/DDBJ databases">
        <title>Draft genome of the roundworm Trichinella nativa.</title>
        <authorList>
            <person name="Mitreva M."/>
        </authorList>
    </citation>
    <scope>NUCLEOTIDE SEQUENCE [LARGE SCALE GENOMIC DNA]</scope>
    <source>
        <strain evidence="1 2">ISS45</strain>
    </source>
</reference>
<name>A0A1Y3ECW5_9BILA</name>
<evidence type="ECO:0000313" key="1">
    <source>
        <dbReference type="EMBL" id="OUC42973.1"/>
    </source>
</evidence>
<organism evidence="1 2">
    <name type="scientific">Trichinella nativa</name>
    <dbReference type="NCBI Taxonomy" id="6335"/>
    <lineage>
        <taxon>Eukaryota</taxon>
        <taxon>Metazoa</taxon>
        <taxon>Ecdysozoa</taxon>
        <taxon>Nematoda</taxon>
        <taxon>Enoplea</taxon>
        <taxon>Dorylaimia</taxon>
        <taxon>Trichinellida</taxon>
        <taxon>Trichinellidae</taxon>
        <taxon>Trichinella</taxon>
    </lineage>
</organism>
<sequence length="80" mass="9180">MLHLSAGQCAWAGASGTSVNVHSESNPFDVDDPKNWYIRRDENTFNNKIRRFDEQDEELDMAIDRILEMRQSQHLSIASA</sequence>
<dbReference type="AlphaFoldDB" id="A0A1Y3ECW5"/>
<comment type="caution">
    <text evidence="1">The sequence shown here is derived from an EMBL/GenBank/DDBJ whole genome shotgun (WGS) entry which is preliminary data.</text>
</comment>
<protein>
    <submittedName>
        <fullName evidence="1">Uncharacterized protein</fullName>
    </submittedName>
</protein>